<reference evidence="1" key="1">
    <citation type="submission" date="2020-03" db="EMBL/GenBank/DDBJ databases">
        <title>Spirochaetal bacteria isolated from arthropods constitute a novel genus Entomospira genus novum within the order Spirochaetales.</title>
        <authorList>
            <person name="Grana-Miraglia L."/>
            <person name="Sikutova S."/>
            <person name="Fingerle V."/>
            <person name="Sing A."/>
            <person name="Castillo-Ramirez S."/>
            <person name="Margos G."/>
            <person name="Rudolf I."/>
        </authorList>
    </citation>
    <scope>NUCLEOTIDE SEQUENCE</scope>
    <source>
        <strain evidence="1">BR149</strain>
    </source>
</reference>
<evidence type="ECO:0000313" key="1">
    <source>
        <dbReference type="EMBL" id="NIZ69674.1"/>
    </source>
</evidence>
<evidence type="ECO:0000313" key="2">
    <source>
        <dbReference type="Proteomes" id="UP000778951"/>
    </source>
</evidence>
<name>A0A968GIN8_9SPIO</name>
<accession>A0A968GIN8</accession>
<gene>
    <name evidence="1" type="ORF">HCT48_05535</name>
</gene>
<dbReference type="RefSeq" id="WP_167695759.1">
    <property type="nucleotide sequence ID" value="NZ_CP118181.1"/>
</dbReference>
<sequence length="191" mass="22938">MLADGQTMIHFFSDHYEEEIAQHLYPFWYRYYHYLSQHYAQMDRYIIQTHQWMQQVITLSNTCSNRFFFYSKLPALNNEEKEAFLASIHQRLEDSVALGVCLPHRISQDQQVLGLWENTIGDHMRLHVRKHDIQFGFVLVDDELFFERPAQADDTKRHIYHVTGIQEETISHLLNNPHLQTPKVLQNYFLR</sequence>
<keyword evidence="2" id="KW-1185">Reference proteome</keyword>
<protein>
    <submittedName>
        <fullName evidence="1">Uncharacterized protein</fullName>
    </submittedName>
</protein>
<proteinExistence type="predicted"/>
<dbReference type="Proteomes" id="UP000778951">
    <property type="component" value="Unassembled WGS sequence"/>
</dbReference>
<organism evidence="1 2">
    <name type="scientific">Entomospira culicis</name>
    <dbReference type="NCBI Taxonomy" id="2719989"/>
    <lineage>
        <taxon>Bacteria</taxon>
        <taxon>Pseudomonadati</taxon>
        <taxon>Spirochaetota</taxon>
        <taxon>Spirochaetia</taxon>
        <taxon>Spirochaetales</taxon>
        <taxon>Spirochaetaceae</taxon>
        <taxon>Entomospira</taxon>
    </lineage>
</organism>
<dbReference type="AlphaFoldDB" id="A0A968GIN8"/>
<comment type="caution">
    <text evidence="1">The sequence shown here is derived from an EMBL/GenBank/DDBJ whole genome shotgun (WGS) entry which is preliminary data.</text>
</comment>
<dbReference type="EMBL" id="JAATLM010000001">
    <property type="protein sequence ID" value="NIZ69674.1"/>
    <property type="molecule type" value="Genomic_DNA"/>
</dbReference>